<evidence type="ECO:0000256" key="5">
    <source>
        <dbReference type="ARBA" id="ARBA00022448"/>
    </source>
</evidence>
<reference evidence="16 17" key="1">
    <citation type="submission" date="2019-02" db="EMBL/GenBank/DDBJ databases">
        <title>Deep-cultivation of Planctomycetes and their phenomic and genomic characterization uncovers novel biology.</title>
        <authorList>
            <person name="Wiegand S."/>
            <person name="Jogler M."/>
            <person name="Boedeker C."/>
            <person name="Pinto D."/>
            <person name="Vollmers J."/>
            <person name="Rivas-Marin E."/>
            <person name="Kohn T."/>
            <person name="Peeters S.H."/>
            <person name="Heuer A."/>
            <person name="Rast P."/>
            <person name="Oberbeckmann S."/>
            <person name="Bunk B."/>
            <person name="Jeske O."/>
            <person name="Meyerdierks A."/>
            <person name="Storesund J.E."/>
            <person name="Kallscheuer N."/>
            <person name="Luecker S."/>
            <person name="Lage O.M."/>
            <person name="Pohl T."/>
            <person name="Merkel B.J."/>
            <person name="Hornburger P."/>
            <person name="Mueller R.-W."/>
            <person name="Bruemmer F."/>
            <person name="Labrenz M."/>
            <person name="Spormann A.M."/>
            <person name="Op den Camp H."/>
            <person name="Overmann J."/>
            <person name="Amann R."/>
            <person name="Jetten M.S.M."/>
            <person name="Mascher T."/>
            <person name="Medema M.H."/>
            <person name="Devos D.P."/>
            <person name="Kaster A.-K."/>
            <person name="Ovreas L."/>
            <person name="Rohde M."/>
            <person name="Galperin M.Y."/>
            <person name="Jogler C."/>
        </authorList>
    </citation>
    <scope>NUCLEOTIDE SEQUENCE [LARGE SCALE GENOMIC DNA]</scope>
    <source>
        <strain evidence="16 17">KS4</strain>
    </source>
</reference>
<dbReference type="Pfam" id="PF12399">
    <property type="entry name" value="BCA_ABC_TP_C"/>
    <property type="match status" value="1"/>
</dbReference>
<evidence type="ECO:0000256" key="14">
    <source>
        <dbReference type="ARBA" id="ARBA00026081"/>
    </source>
</evidence>
<evidence type="ECO:0000256" key="4">
    <source>
        <dbReference type="ARBA" id="ARBA00017803"/>
    </source>
</evidence>
<comment type="subcellular location">
    <subcellularLocation>
        <location evidence="2">Cell inner membrane</location>
        <topology evidence="2">Peripheral membrane protein</topology>
        <orientation evidence="2">Cytoplasmic side</orientation>
    </subcellularLocation>
    <subcellularLocation>
        <location evidence="1">Cytoplasm</location>
    </subcellularLocation>
</comment>
<gene>
    <name evidence="16" type="primary">lptB</name>
    <name evidence="16" type="ORF">KS4_04140</name>
</gene>
<dbReference type="PANTHER" id="PTHR45772">
    <property type="entry name" value="CONSERVED COMPONENT OF ABC TRANSPORTER FOR NATURAL AMINO ACIDS-RELATED"/>
    <property type="match status" value="1"/>
</dbReference>
<name>A0A517YQ87_9BACT</name>
<dbReference type="SMART" id="SM00382">
    <property type="entry name" value="AAA"/>
    <property type="match status" value="1"/>
</dbReference>
<evidence type="ECO:0000256" key="11">
    <source>
        <dbReference type="ARBA" id="ARBA00022967"/>
    </source>
</evidence>
<evidence type="ECO:0000313" key="16">
    <source>
        <dbReference type="EMBL" id="QDU32382.1"/>
    </source>
</evidence>
<keyword evidence="11" id="KW-1278">Translocase</keyword>
<dbReference type="Gene3D" id="3.40.50.300">
    <property type="entry name" value="P-loop containing nucleotide triphosphate hydrolases"/>
    <property type="match status" value="1"/>
</dbReference>
<evidence type="ECO:0000256" key="10">
    <source>
        <dbReference type="ARBA" id="ARBA00022840"/>
    </source>
</evidence>
<dbReference type="GO" id="GO:0016887">
    <property type="term" value="F:ATP hydrolysis activity"/>
    <property type="evidence" value="ECO:0007669"/>
    <property type="project" value="InterPro"/>
</dbReference>
<sequence length="245" mass="27859">MYILKVNNLMKTFTGRTVVNDVSFDVSEREIVGLLGRNGAGKTTSFRMTVGMLTPDSGQIIFDGQDVTKLAMYQRAQRGMGYLSQEPSIFQRLSVQDNLMAILETRPLTRAQQREKAEELMTQFDLTKTRKQPARTLSGGERRKLEIARALITEPQLILLDEPFSGVDPVAVEDLQREIRRLRDEQNIAMLVTDHNVQHILSVCDRVYVIFEGNVFAEGTPKEIINNEQVRKLYLGSTFKGDEFD</sequence>
<evidence type="ECO:0000256" key="3">
    <source>
        <dbReference type="ARBA" id="ARBA00010865"/>
    </source>
</evidence>
<organism evidence="16 17">
    <name type="scientific">Poriferisphaera corsica</name>
    <dbReference type="NCBI Taxonomy" id="2528020"/>
    <lineage>
        <taxon>Bacteria</taxon>
        <taxon>Pseudomonadati</taxon>
        <taxon>Planctomycetota</taxon>
        <taxon>Phycisphaerae</taxon>
        <taxon>Phycisphaerales</taxon>
        <taxon>Phycisphaeraceae</taxon>
        <taxon>Poriferisphaera</taxon>
    </lineage>
</organism>
<feature type="domain" description="ABC transporter" evidence="15">
    <location>
        <begin position="4"/>
        <end position="237"/>
    </location>
</feature>
<dbReference type="EMBL" id="CP036425">
    <property type="protein sequence ID" value="QDU32382.1"/>
    <property type="molecule type" value="Genomic_DNA"/>
</dbReference>
<dbReference type="InterPro" id="IPR017871">
    <property type="entry name" value="ABC_transporter-like_CS"/>
</dbReference>
<dbReference type="RefSeq" id="WP_145073861.1">
    <property type="nucleotide sequence ID" value="NZ_CP036425.1"/>
</dbReference>
<dbReference type="PANTHER" id="PTHR45772:SF10">
    <property type="entry name" value="LIPOPOLYSACCHARIDE EXPORT SYSTEM ATP-BINDING PROTEIN LPTB"/>
    <property type="match status" value="1"/>
</dbReference>
<dbReference type="Proteomes" id="UP000317369">
    <property type="component" value="Chromosome"/>
</dbReference>
<dbReference type="SUPFAM" id="SSF52540">
    <property type="entry name" value="P-loop containing nucleoside triphosphate hydrolases"/>
    <property type="match status" value="1"/>
</dbReference>
<dbReference type="InterPro" id="IPR030921">
    <property type="entry name" value="LPS_export_LptB"/>
</dbReference>
<evidence type="ECO:0000256" key="12">
    <source>
        <dbReference type="ARBA" id="ARBA00023136"/>
    </source>
</evidence>
<dbReference type="PROSITE" id="PS00211">
    <property type="entry name" value="ABC_TRANSPORTER_1"/>
    <property type="match status" value="1"/>
</dbReference>
<keyword evidence="10 16" id="KW-0067">ATP-binding</keyword>
<dbReference type="InterPro" id="IPR003439">
    <property type="entry name" value="ABC_transporter-like_ATP-bd"/>
</dbReference>
<evidence type="ECO:0000256" key="9">
    <source>
        <dbReference type="ARBA" id="ARBA00022741"/>
    </source>
</evidence>
<evidence type="ECO:0000256" key="2">
    <source>
        <dbReference type="ARBA" id="ARBA00004515"/>
    </source>
</evidence>
<dbReference type="AlphaFoldDB" id="A0A517YQ87"/>
<protein>
    <recommendedName>
        <fullName evidence="4">Lipopolysaccharide export system ATP-binding protein LptB</fullName>
    </recommendedName>
</protein>
<comment type="subunit">
    <text evidence="14">Component of the lipopolysaccharide transport and assembly complex. The LptBFG transporter is composed of two ATP-binding proteins (LptB) and two transmembrane proteins (LptF and LptG).</text>
</comment>
<dbReference type="KEGG" id="pcor:KS4_04140"/>
<dbReference type="CDD" id="cd03218">
    <property type="entry name" value="ABC_YhbG"/>
    <property type="match status" value="1"/>
</dbReference>
<dbReference type="InterPro" id="IPR003593">
    <property type="entry name" value="AAA+_ATPase"/>
</dbReference>
<evidence type="ECO:0000259" key="15">
    <source>
        <dbReference type="PROSITE" id="PS50893"/>
    </source>
</evidence>
<evidence type="ECO:0000256" key="6">
    <source>
        <dbReference type="ARBA" id="ARBA00022475"/>
    </source>
</evidence>
<dbReference type="GO" id="GO:0005524">
    <property type="term" value="F:ATP binding"/>
    <property type="evidence" value="ECO:0007669"/>
    <property type="project" value="UniProtKB-KW"/>
</dbReference>
<keyword evidence="6" id="KW-1003">Cell membrane</keyword>
<keyword evidence="5" id="KW-0813">Transport</keyword>
<keyword evidence="9" id="KW-0547">Nucleotide-binding</keyword>
<keyword evidence="12" id="KW-0472">Membrane</keyword>
<evidence type="ECO:0000256" key="13">
    <source>
        <dbReference type="ARBA" id="ARBA00024818"/>
    </source>
</evidence>
<comment type="function">
    <text evidence="13">Part of the ABC transporter complex LptBFG involved in the translocation of lipopolysaccharide (LPS) from the inner membrane to the outer membrane. Probably responsible for energy coupling to the transport system.</text>
</comment>
<proteinExistence type="inferred from homology"/>
<evidence type="ECO:0000313" key="17">
    <source>
        <dbReference type="Proteomes" id="UP000317369"/>
    </source>
</evidence>
<dbReference type="InterPro" id="IPR027417">
    <property type="entry name" value="P-loop_NTPase"/>
</dbReference>
<keyword evidence="8" id="KW-0997">Cell inner membrane</keyword>
<keyword evidence="17" id="KW-1185">Reference proteome</keyword>
<comment type="similarity">
    <text evidence="3">Belongs to the ABC transporter superfamily. Outer membrane lipopolysaccharide export (TC 1.B.42) family.</text>
</comment>
<dbReference type="OrthoDB" id="9805514at2"/>
<evidence type="ECO:0000256" key="7">
    <source>
        <dbReference type="ARBA" id="ARBA00022490"/>
    </source>
</evidence>
<dbReference type="GO" id="GO:0055085">
    <property type="term" value="P:transmembrane transport"/>
    <property type="evidence" value="ECO:0007669"/>
    <property type="project" value="InterPro"/>
</dbReference>
<evidence type="ECO:0000256" key="8">
    <source>
        <dbReference type="ARBA" id="ARBA00022519"/>
    </source>
</evidence>
<keyword evidence="7" id="KW-0963">Cytoplasm</keyword>
<evidence type="ECO:0000256" key="1">
    <source>
        <dbReference type="ARBA" id="ARBA00004496"/>
    </source>
</evidence>
<dbReference type="PROSITE" id="PS50893">
    <property type="entry name" value="ABC_TRANSPORTER_2"/>
    <property type="match status" value="1"/>
</dbReference>
<dbReference type="GO" id="GO:0043190">
    <property type="term" value="C:ATP-binding cassette (ABC) transporter complex"/>
    <property type="evidence" value="ECO:0007669"/>
    <property type="project" value="InterPro"/>
</dbReference>
<keyword evidence="16" id="KW-0378">Hydrolase</keyword>
<dbReference type="Pfam" id="PF00005">
    <property type="entry name" value="ABC_tran"/>
    <property type="match status" value="1"/>
</dbReference>
<dbReference type="InterPro" id="IPR051120">
    <property type="entry name" value="ABC_AA/LPS_Transport"/>
</dbReference>
<accession>A0A517YQ87</accession>
<dbReference type="InterPro" id="IPR032823">
    <property type="entry name" value="BCA_ABC_TP_C"/>
</dbReference>
<dbReference type="GO" id="GO:0005737">
    <property type="term" value="C:cytoplasm"/>
    <property type="evidence" value="ECO:0007669"/>
    <property type="project" value="UniProtKB-SubCell"/>
</dbReference>
<dbReference type="NCBIfam" id="TIGR04406">
    <property type="entry name" value="LPS_export_lptB"/>
    <property type="match status" value="1"/>
</dbReference>